<accession>A0ABN8MNV2</accession>
<dbReference type="PANTHER" id="PTHR13083:SF3">
    <property type="entry name" value="WD REPEAT-CONTAINING PROTEIN 91"/>
    <property type="match status" value="1"/>
</dbReference>
<dbReference type="SMART" id="SM00320">
    <property type="entry name" value="WD40"/>
    <property type="match status" value="5"/>
</dbReference>
<feature type="compositionally biased region" description="Basic and acidic residues" evidence="8">
    <location>
        <begin position="215"/>
        <end position="231"/>
    </location>
</feature>
<evidence type="ECO:0000313" key="11">
    <source>
        <dbReference type="Proteomes" id="UP001159427"/>
    </source>
</evidence>
<sequence>MAAAAVPMLDDIIKEYLVFRGFSSTLKSFESDLKADKDKSFRVDKIVDQLYQYILAYDILGLRDYWDYLNDRFFKRLDYQHYSNVKKLEMCLLRLYIVHALQNSKNDKVVEFFEKYTAELQTQTEWREWFAIPFIKNPEQNVAFEMYFQRAWQDTFFLSLYNFLITLFHHMPMPTILKYDEERGKLQRLQQEVLKLKEQVVALAEEAAQLQRQKSKLEQELTETQRNRTDTVEEEDLDEFEVVNRPQKFLPTMQKKLSKMIFKDKQDKNKKGKDPKQQQQQPQQQVQGENTQSKINKQQLLRQQQQQIQLLQEQQKHLTLLEEEQLNSTVLSDKPPETEKQTSSLQEEEDTKTSKSVLAKSQSLERCDVSQEDGEKSGYSIRRSKTLPARIKTSPTDEIDDKTDDLNPQMAHCEGSNEHKPKPFIFLSQDEYREHHSPIVHCRFSSSGRMIGSADADGIVKVWTHHPDIQTHATIMSKSPLLSLEWAPKPDRLLLLGTGNGKVRFYDTENKKVICDVSTDSQYPRIVSLTCSPTGAAFVCSAAASKKSTISPLRLSQTKLSDMSSILTSTSSSSNFITGVLQCWDMKAMKVERQLPLEPVATCINCTAFNHNGTLCISGGADGMIRLFDMRSFDCLIGWQAHEGEVCSMQFSADETTAYSMGTDGKFCQWSLHRMGQKIADLDIHEGAVWCEAEGASLLHSKYKYMSSPASYGRMFAFDAEGQYLLTCGSERGFVYKVEKNQGPYQVLSLPEHKSPVVSVDWSSSMSCYTCLTGSVDGSVQVTSLLKH</sequence>
<name>A0ABN8MNV2_9CNID</name>
<evidence type="ECO:0000256" key="4">
    <source>
        <dbReference type="ARBA" id="ARBA00021116"/>
    </source>
</evidence>
<feature type="domain" description="ARMC9 CTLH-like" evidence="9">
    <location>
        <begin position="49"/>
        <end position="169"/>
    </location>
</feature>
<evidence type="ECO:0000313" key="10">
    <source>
        <dbReference type="EMBL" id="CAH3029798.1"/>
    </source>
</evidence>
<feature type="coiled-coil region" evidence="7">
    <location>
        <begin position="294"/>
        <end position="321"/>
    </location>
</feature>
<organism evidence="10 11">
    <name type="scientific">Porites evermanni</name>
    <dbReference type="NCBI Taxonomy" id="104178"/>
    <lineage>
        <taxon>Eukaryota</taxon>
        <taxon>Metazoa</taxon>
        <taxon>Cnidaria</taxon>
        <taxon>Anthozoa</taxon>
        <taxon>Hexacorallia</taxon>
        <taxon>Scleractinia</taxon>
        <taxon>Fungiina</taxon>
        <taxon>Poritidae</taxon>
        <taxon>Porites</taxon>
    </lineage>
</organism>
<comment type="caution">
    <text evidence="10">The sequence shown here is derived from an EMBL/GenBank/DDBJ whole genome shotgun (WGS) entry which is preliminary data.</text>
</comment>
<dbReference type="Gene3D" id="2.130.10.10">
    <property type="entry name" value="YVTN repeat-like/Quinoprotein amine dehydrogenase"/>
    <property type="match status" value="2"/>
</dbReference>
<dbReference type="InterPro" id="IPR039724">
    <property type="entry name" value="WDR91"/>
</dbReference>
<dbReference type="PROSITE" id="PS50896">
    <property type="entry name" value="LISH"/>
    <property type="match status" value="1"/>
</dbReference>
<dbReference type="InterPro" id="IPR015943">
    <property type="entry name" value="WD40/YVTN_repeat-like_dom_sf"/>
</dbReference>
<evidence type="ECO:0000256" key="7">
    <source>
        <dbReference type="SAM" id="Coils"/>
    </source>
</evidence>
<dbReference type="SUPFAM" id="SSF50978">
    <property type="entry name" value="WD40 repeat-like"/>
    <property type="match status" value="1"/>
</dbReference>
<comment type="similarity">
    <text evidence="3">Belongs to the WD repeat WDR91 family.</text>
</comment>
<feature type="compositionally biased region" description="Low complexity" evidence="8">
    <location>
        <begin position="277"/>
        <end position="288"/>
    </location>
</feature>
<evidence type="ECO:0000256" key="3">
    <source>
        <dbReference type="ARBA" id="ARBA00006128"/>
    </source>
</evidence>
<feature type="compositionally biased region" description="Basic and acidic residues" evidence="8">
    <location>
        <begin position="363"/>
        <end position="376"/>
    </location>
</feature>
<feature type="compositionally biased region" description="Basic and acidic residues" evidence="8">
    <location>
        <begin position="266"/>
        <end position="276"/>
    </location>
</feature>
<feature type="region of interest" description="Disordered" evidence="8">
    <location>
        <begin position="214"/>
        <end position="234"/>
    </location>
</feature>
<feature type="repeat" description="WD" evidence="6">
    <location>
        <begin position="432"/>
        <end position="463"/>
    </location>
</feature>
<dbReference type="Proteomes" id="UP001159427">
    <property type="component" value="Unassembled WGS sequence"/>
</dbReference>
<keyword evidence="6" id="KW-0853">WD repeat</keyword>
<evidence type="ECO:0000256" key="1">
    <source>
        <dbReference type="ARBA" id="ARBA00004220"/>
    </source>
</evidence>
<protein>
    <recommendedName>
        <fullName evidence="4">WD repeat-containing protein 91</fullName>
    </recommendedName>
</protein>
<evidence type="ECO:0000256" key="8">
    <source>
        <dbReference type="SAM" id="MobiDB-lite"/>
    </source>
</evidence>
<dbReference type="InterPro" id="IPR001680">
    <property type="entry name" value="WD40_rpt"/>
</dbReference>
<dbReference type="PROSITE" id="PS50082">
    <property type="entry name" value="WD_REPEATS_2"/>
    <property type="match status" value="1"/>
</dbReference>
<dbReference type="Pfam" id="PF23138">
    <property type="entry name" value="CTLH_Armc9"/>
    <property type="match status" value="1"/>
</dbReference>
<feature type="region of interest" description="Disordered" evidence="8">
    <location>
        <begin position="326"/>
        <end position="379"/>
    </location>
</feature>
<reference evidence="10 11" key="1">
    <citation type="submission" date="2022-05" db="EMBL/GenBank/DDBJ databases">
        <authorList>
            <consortium name="Genoscope - CEA"/>
            <person name="William W."/>
        </authorList>
    </citation>
    <scope>NUCLEOTIDE SEQUENCE [LARGE SCALE GENOMIC DNA]</scope>
</reference>
<gene>
    <name evidence="10" type="ORF">PEVE_00036774</name>
</gene>
<dbReference type="InterPro" id="IPR036322">
    <property type="entry name" value="WD40_repeat_dom_sf"/>
</dbReference>
<dbReference type="EMBL" id="CALNXI010000592">
    <property type="protein sequence ID" value="CAH3029798.1"/>
    <property type="molecule type" value="Genomic_DNA"/>
</dbReference>
<proteinExistence type="inferred from homology"/>
<keyword evidence="7" id="KW-0175">Coiled coil</keyword>
<evidence type="ECO:0000256" key="2">
    <source>
        <dbReference type="ARBA" id="ARBA00004414"/>
    </source>
</evidence>
<dbReference type="InterPro" id="IPR056327">
    <property type="entry name" value="ARMC9_CTLH-like_dom"/>
</dbReference>
<dbReference type="InterPro" id="IPR006594">
    <property type="entry name" value="LisH"/>
</dbReference>
<dbReference type="PROSITE" id="PS50294">
    <property type="entry name" value="WD_REPEATS_REGION"/>
    <property type="match status" value="1"/>
</dbReference>
<comment type="subcellular location">
    <subcellularLocation>
        <location evidence="1">Early endosome membrane</location>
        <topology evidence="1">Peripheral membrane protein</topology>
    </subcellularLocation>
    <subcellularLocation>
        <location evidence="2">Late endosome membrane</location>
    </subcellularLocation>
</comment>
<dbReference type="Pfam" id="PF00400">
    <property type="entry name" value="WD40"/>
    <property type="match status" value="3"/>
</dbReference>
<keyword evidence="5" id="KW-0967">Endosome</keyword>
<evidence type="ECO:0000259" key="9">
    <source>
        <dbReference type="Pfam" id="PF23138"/>
    </source>
</evidence>
<dbReference type="PANTHER" id="PTHR13083">
    <property type="entry name" value="WD REPEAT-CONTAINING PROTEIN 91"/>
    <property type="match status" value="1"/>
</dbReference>
<keyword evidence="11" id="KW-1185">Reference proteome</keyword>
<feature type="region of interest" description="Disordered" evidence="8">
    <location>
        <begin position="266"/>
        <end position="294"/>
    </location>
</feature>
<evidence type="ECO:0000256" key="6">
    <source>
        <dbReference type="PROSITE-ProRule" id="PRU00221"/>
    </source>
</evidence>
<evidence type="ECO:0000256" key="5">
    <source>
        <dbReference type="ARBA" id="ARBA00022753"/>
    </source>
</evidence>